<dbReference type="PANTHER" id="PTHR30572:SF4">
    <property type="entry name" value="ABC TRANSPORTER PERMEASE YTRF"/>
    <property type="match status" value="1"/>
</dbReference>
<feature type="domain" description="ABC3 transporter permease C-terminal" evidence="8">
    <location>
        <begin position="282"/>
        <end position="392"/>
    </location>
</feature>
<sequence>MNLLEILRFAVRGLTANKLRSALTTLGITIGVAAVILLVAVGNGASAAIAASIQGLGTNVVNVSPARGGGQGASARPLTVQDAHALVDPVGAPDVKAASPVVNTTATATYGQTSYDIPSVAGTEPAYFTTTNRELAQGQLFTGEDVTAARKVVVLGPTTAESIFGTADPVGKNVLLNSIQFTVIGVLQAKGSTGLQNADDVAIAPISAVQNSLAGYGTLSQIAVQAASADSVSLAQAEITAILNARHGIRLGGTADYQIQNSEQLLATRTSATETFTVLLAAVAAISLLVGGIGVTNIMLVTVTERIREIGIRKAIGAPRSAILGQFLAEATMLSLFGGLLGVAIGLIGSRFTISGIKPVVVPSSILLAFAVSALIGLFFGSFPANRAAKLRPIDALRHE</sequence>
<evidence type="ECO:0000256" key="7">
    <source>
        <dbReference type="SAM" id="Phobius"/>
    </source>
</evidence>
<keyword evidence="4 7" id="KW-1133">Transmembrane helix</keyword>
<dbReference type="InterPro" id="IPR050250">
    <property type="entry name" value="Macrolide_Exporter_MacB"/>
</dbReference>
<evidence type="ECO:0000256" key="3">
    <source>
        <dbReference type="ARBA" id="ARBA00022692"/>
    </source>
</evidence>
<evidence type="ECO:0000256" key="4">
    <source>
        <dbReference type="ARBA" id="ARBA00022989"/>
    </source>
</evidence>
<dbReference type="RefSeq" id="WP_285456349.1">
    <property type="nucleotide sequence ID" value="NZ_CP127173.1"/>
</dbReference>
<name>A0ABY8XTG1_9PSEU</name>
<organism evidence="10 11">
    <name type="scientific">Amycolatopsis nalaikhensis</name>
    <dbReference type="NCBI Taxonomy" id="715472"/>
    <lineage>
        <taxon>Bacteria</taxon>
        <taxon>Bacillati</taxon>
        <taxon>Actinomycetota</taxon>
        <taxon>Actinomycetes</taxon>
        <taxon>Pseudonocardiales</taxon>
        <taxon>Pseudonocardiaceae</taxon>
        <taxon>Amycolatopsis</taxon>
    </lineage>
</organism>
<keyword evidence="11" id="KW-1185">Reference proteome</keyword>
<dbReference type="Proteomes" id="UP001227101">
    <property type="component" value="Chromosome"/>
</dbReference>
<evidence type="ECO:0000256" key="5">
    <source>
        <dbReference type="ARBA" id="ARBA00023136"/>
    </source>
</evidence>
<dbReference type="PANTHER" id="PTHR30572">
    <property type="entry name" value="MEMBRANE COMPONENT OF TRANSPORTER-RELATED"/>
    <property type="match status" value="1"/>
</dbReference>
<evidence type="ECO:0000259" key="9">
    <source>
        <dbReference type="Pfam" id="PF12704"/>
    </source>
</evidence>
<evidence type="ECO:0000313" key="11">
    <source>
        <dbReference type="Proteomes" id="UP001227101"/>
    </source>
</evidence>
<evidence type="ECO:0000259" key="8">
    <source>
        <dbReference type="Pfam" id="PF02687"/>
    </source>
</evidence>
<feature type="transmembrane region" description="Helical" evidence="7">
    <location>
        <begin position="276"/>
        <end position="301"/>
    </location>
</feature>
<evidence type="ECO:0000313" key="10">
    <source>
        <dbReference type="EMBL" id="WIV58919.1"/>
    </source>
</evidence>
<gene>
    <name evidence="10" type="ORF">QP939_09965</name>
</gene>
<feature type="transmembrane region" description="Helical" evidence="7">
    <location>
        <begin position="360"/>
        <end position="383"/>
    </location>
</feature>
<evidence type="ECO:0000256" key="2">
    <source>
        <dbReference type="ARBA" id="ARBA00022475"/>
    </source>
</evidence>
<comment type="subcellular location">
    <subcellularLocation>
        <location evidence="1">Cell membrane</location>
        <topology evidence="1">Multi-pass membrane protein</topology>
    </subcellularLocation>
</comment>
<feature type="domain" description="MacB-like periplasmic core" evidence="9">
    <location>
        <begin position="21"/>
        <end position="241"/>
    </location>
</feature>
<dbReference type="Pfam" id="PF12704">
    <property type="entry name" value="MacB_PCD"/>
    <property type="match status" value="1"/>
</dbReference>
<evidence type="ECO:0000256" key="1">
    <source>
        <dbReference type="ARBA" id="ARBA00004651"/>
    </source>
</evidence>
<comment type="similarity">
    <text evidence="6">Belongs to the ABC-4 integral membrane protein family.</text>
</comment>
<dbReference type="Pfam" id="PF02687">
    <property type="entry name" value="FtsX"/>
    <property type="match status" value="1"/>
</dbReference>
<accession>A0ABY8XTG1</accession>
<keyword evidence="5 7" id="KW-0472">Membrane</keyword>
<feature type="transmembrane region" description="Helical" evidence="7">
    <location>
        <begin position="21"/>
        <end position="42"/>
    </location>
</feature>
<feature type="transmembrane region" description="Helical" evidence="7">
    <location>
        <begin position="322"/>
        <end position="348"/>
    </location>
</feature>
<proteinExistence type="inferred from homology"/>
<keyword evidence="3 7" id="KW-0812">Transmembrane</keyword>
<dbReference type="EMBL" id="CP127173">
    <property type="protein sequence ID" value="WIV58919.1"/>
    <property type="molecule type" value="Genomic_DNA"/>
</dbReference>
<dbReference type="InterPro" id="IPR025857">
    <property type="entry name" value="MacB_PCD"/>
</dbReference>
<keyword evidence="2" id="KW-1003">Cell membrane</keyword>
<evidence type="ECO:0000256" key="6">
    <source>
        <dbReference type="ARBA" id="ARBA00038076"/>
    </source>
</evidence>
<dbReference type="InterPro" id="IPR003838">
    <property type="entry name" value="ABC3_permease_C"/>
</dbReference>
<reference evidence="10 11" key="1">
    <citation type="submission" date="2023-06" db="EMBL/GenBank/DDBJ databases">
        <authorList>
            <person name="Oyuntsetseg B."/>
            <person name="Kim S.B."/>
        </authorList>
    </citation>
    <scope>NUCLEOTIDE SEQUENCE [LARGE SCALE GENOMIC DNA]</scope>
    <source>
        <strain evidence="10 11">2-2</strain>
    </source>
</reference>
<protein>
    <submittedName>
        <fullName evidence="10">ABC transporter permease</fullName>
    </submittedName>
</protein>